<dbReference type="EMBL" id="PJQY01001515">
    <property type="protein sequence ID" value="PQQ01986.1"/>
    <property type="molecule type" value="Genomic_DNA"/>
</dbReference>
<reference evidence="2 3" key="1">
    <citation type="submission" date="2018-02" db="EMBL/GenBank/DDBJ databases">
        <title>Draft genome of wild Prunus yedoensis var. nudiflora.</title>
        <authorList>
            <person name="Baek S."/>
            <person name="Kim J.-H."/>
            <person name="Choi K."/>
            <person name="Kim G.-B."/>
            <person name="Cho A."/>
            <person name="Jang H."/>
            <person name="Shin C.-H."/>
            <person name="Yu H.-J."/>
            <person name="Mun J.-H."/>
        </authorList>
    </citation>
    <scope>NUCLEOTIDE SEQUENCE [LARGE SCALE GENOMIC DNA]</scope>
    <source>
        <strain evidence="3">cv. Jeju island</strain>
        <tissue evidence="2">Leaf</tissue>
    </source>
</reference>
<keyword evidence="3" id="KW-1185">Reference proteome</keyword>
<gene>
    <name evidence="2" type="ORF">Pyn_36418</name>
</gene>
<proteinExistence type="predicted"/>
<evidence type="ECO:0000256" key="1">
    <source>
        <dbReference type="SAM" id="MobiDB-lite"/>
    </source>
</evidence>
<evidence type="ECO:0000313" key="3">
    <source>
        <dbReference type="Proteomes" id="UP000250321"/>
    </source>
</evidence>
<accession>A0A314ZJ30</accession>
<dbReference type="Proteomes" id="UP000250321">
    <property type="component" value="Unassembled WGS sequence"/>
</dbReference>
<dbReference type="AlphaFoldDB" id="A0A314ZJ30"/>
<sequence>MLTHSSRTISPYEATNVHHDENSTSVQGAIVQPSYNHSEWKGLYGSSSFHEESEFKRFRRI</sequence>
<comment type="caution">
    <text evidence="2">The sequence shown here is derived from an EMBL/GenBank/DDBJ whole genome shotgun (WGS) entry which is preliminary data.</text>
</comment>
<evidence type="ECO:0000313" key="2">
    <source>
        <dbReference type="EMBL" id="PQQ01986.1"/>
    </source>
</evidence>
<feature type="region of interest" description="Disordered" evidence="1">
    <location>
        <begin position="1"/>
        <end position="26"/>
    </location>
</feature>
<organism evidence="2 3">
    <name type="scientific">Prunus yedoensis var. nudiflora</name>
    <dbReference type="NCBI Taxonomy" id="2094558"/>
    <lineage>
        <taxon>Eukaryota</taxon>
        <taxon>Viridiplantae</taxon>
        <taxon>Streptophyta</taxon>
        <taxon>Embryophyta</taxon>
        <taxon>Tracheophyta</taxon>
        <taxon>Spermatophyta</taxon>
        <taxon>Magnoliopsida</taxon>
        <taxon>eudicotyledons</taxon>
        <taxon>Gunneridae</taxon>
        <taxon>Pentapetalae</taxon>
        <taxon>rosids</taxon>
        <taxon>fabids</taxon>
        <taxon>Rosales</taxon>
        <taxon>Rosaceae</taxon>
        <taxon>Amygdaloideae</taxon>
        <taxon>Amygdaleae</taxon>
        <taxon>Prunus</taxon>
    </lineage>
</organism>
<protein>
    <submittedName>
        <fullName evidence="2">TMV resistance protein N</fullName>
    </submittedName>
</protein>
<name>A0A314ZJ30_PRUYE</name>